<dbReference type="EMBL" id="CP036272">
    <property type="protein sequence ID" value="QDT60318.1"/>
    <property type="molecule type" value="Genomic_DNA"/>
</dbReference>
<dbReference type="RefSeq" id="WP_419187346.1">
    <property type="nucleotide sequence ID" value="NZ_CP036272.1"/>
</dbReference>
<organism evidence="2 3">
    <name type="scientific">Stieleria bergensis</name>
    <dbReference type="NCBI Taxonomy" id="2528025"/>
    <lineage>
        <taxon>Bacteria</taxon>
        <taxon>Pseudomonadati</taxon>
        <taxon>Planctomycetota</taxon>
        <taxon>Planctomycetia</taxon>
        <taxon>Pirellulales</taxon>
        <taxon>Pirellulaceae</taxon>
        <taxon>Stieleria</taxon>
    </lineage>
</organism>
<keyword evidence="3" id="KW-1185">Reference proteome</keyword>
<dbReference type="AlphaFoldDB" id="A0A517SW17"/>
<sequence length="293" mass="31416">MFLNHLYAQQAPDMKSTLSPAIFIMATLLATFCLGSRTDAGVLTWSDASFVDAAQINNRGDLVYALNFGSPVDVSVNDVLFKSSRAGDLTDSNPQASPIAPLIQFGSNDNQNEYIGAAYGGLGVAGMTIAEEVDLLNSFVYDSSFQGIGFQLRGLTVGQTYQFQALVVDNRGDTSIQSRSLHFGSNSPNTPSPWYGLLVDYTSNVSSGKPYARLVQTTFVADSTTQPFATGIQNRGEIHFNAIQLRDVSNVSEAIVVSIVCDWSERIDVHSPPPSLDLPSVKNSASPACLGKL</sequence>
<evidence type="ECO:0000256" key="1">
    <source>
        <dbReference type="SAM" id="MobiDB-lite"/>
    </source>
</evidence>
<reference evidence="2 3" key="1">
    <citation type="submission" date="2019-02" db="EMBL/GenBank/DDBJ databases">
        <title>Deep-cultivation of Planctomycetes and their phenomic and genomic characterization uncovers novel biology.</title>
        <authorList>
            <person name="Wiegand S."/>
            <person name="Jogler M."/>
            <person name="Boedeker C."/>
            <person name="Pinto D."/>
            <person name="Vollmers J."/>
            <person name="Rivas-Marin E."/>
            <person name="Kohn T."/>
            <person name="Peeters S.H."/>
            <person name="Heuer A."/>
            <person name="Rast P."/>
            <person name="Oberbeckmann S."/>
            <person name="Bunk B."/>
            <person name="Jeske O."/>
            <person name="Meyerdierks A."/>
            <person name="Storesund J.E."/>
            <person name="Kallscheuer N."/>
            <person name="Luecker S."/>
            <person name="Lage O.M."/>
            <person name="Pohl T."/>
            <person name="Merkel B.J."/>
            <person name="Hornburger P."/>
            <person name="Mueller R.-W."/>
            <person name="Bruemmer F."/>
            <person name="Labrenz M."/>
            <person name="Spormann A.M."/>
            <person name="Op den Camp H."/>
            <person name="Overmann J."/>
            <person name="Amann R."/>
            <person name="Jetten M.S.M."/>
            <person name="Mascher T."/>
            <person name="Medema M.H."/>
            <person name="Devos D.P."/>
            <person name="Kaster A.-K."/>
            <person name="Ovreas L."/>
            <person name="Rohde M."/>
            <person name="Galperin M.Y."/>
            <person name="Jogler C."/>
        </authorList>
    </citation>
    <scope>NUCLEOTIDE SEQUENCE [LARGE SCALE GENOMIC DNA]</scope>
    <source>
        <strain evidence="2 3">SV_7m_r</strain>
    </source>
</reference>
<feature type="region of interest" description="Disordered" evidence="1">
    <location>
        <begin position="272"/>
        <end position="293"/>
    </location>
</feature>
<evidence type="ECO:0000313" key="2">
    <source>
        <dbReference type="EMBL" id="QDT60318.1"/>
    </source>
</evidence>
<dbReference type="Proteomes" id="UP000315003">
    <property type="component" value="Chromosome"/>
</dbReference>
<gene>
    <name evidence="2" type="ORF">SV7mr_28380</name>
</gene>
<protein>
    <submittedName>
        <fullName evidence="2">Uncharacterized protein</fullName>
    </submittedName>
</protein>
<proteinExistence type="predicted"/>
<accession>A0A517SW17</accession>
<name>A0A517SW17_9BACT</name>
<evidence type="ECO:0000313" key="3">
    <source>
        <dbReference type="Proteomes" id="UP000315003"/>
    </source>
</evidence>